<name>A0ABY4QQQ5_9MYCO</name>
<accession>A0ABY4QQQ5</accession>
<dbReference type="RefSeq" id="WP_219066314.1">
    <property type="nucleotide sequence ID" value="NZ_CAJUXY010000006.1"/>
</dbReference>
<evidence type="ECO:0000313" key="2">
    <source>
        <dbReference type="Proteomes" id="UP001056610"/>
    </source>
</evidence>
<gene>
    <name evidence="1" type="ORF">M5I08_07155</name>
</gene>
<dbReference type="Proteomes" id="UP001056610">
    <property type="component" value="Chromosome"/>
</dbReference>
<keyword evidence="2" id="KW-1185">Reference proteome</keyword>
<protein>
    <submittedName>
        <fullName evidence="1">Uncharacterized protein</fullName>
    </submittedName>
</protein>
<proteinExistence type="predicted"/>
<organism evidence="1 2">
    <name type="scientific">Candidatus Mycobacterium methanotrophicum</name>
    <dbReference type="NCBI Taxonomy" id="2943498"/>
    <lineage>
        <taxon>Bacteria</taxon>
        <taxon>Bacillati</taxon>
        <taxon>Actinomycetota</taxon>
        <taxon>Actinomycetes</taxon>
        <taxon>Mycobacteriales</taxon>
        <taxon>Mycobacteriaceae</taxon>
        <taxon>Mycobacterium</taxon>
    </lineage>
</organism>
<dbReference type="EMBL" id="CP097320">
    <property type="protein sequence ID" value="UQX12093.1"/>
    <property type="molecule type" value="Genomic_DNA"/>
</dbReference>
<reference evidence="1" key="1">
    <citation type="submission" date="2022-05" db="EMBL/GenBank/DDBJ databases">
        <title>A methanotrophic Mycobacterium dominates a cave microbial ecosystem.</title>
        <authorList>
            <person name="Van Spanning R.J.M."/>
            <person name="Guan Q."/>
            <person name="Melkonian C."/>
            <person name="Gallant J."/>
            <person name="Polerecky L."/>
            <person name="Flot J.-F."/>
            <person name="Brandt B.W."/>
            <person name="Braster M."/>
            <person name="Iturbe Espinoza P."/>
            <person name="Aerts J."/>
            <person name="Meima-Franke M."/>
            <person name="Piersma S.R."/>
            <person name="Bunduc C."/>
            <person name="Ummels R."/>
            <person name="Pain A."/>
            <person name="Fleming E.J."/>
            <person name="van der Wel N."/>
            <person name="Gherman V.D."/>
            <person name="Sarbu S.M."/>
            <person name="Bodelier P.L.E."/>
            <person name="Bitter W."/>
        </authorList>
    </citation>
    <scope>NUCLEOTIDE SEQUENCE</scope>
    <source>
        <strain evidence="1">Sulfur Cave</strain>
    </source>
</reference>
<evidence type="ECO:0000313" key="1">
    <source>
        <dbReference type="EMBL" id="UQX12093.1"/>
    </source>
</evidence>
<sequence>MVDEARILRLLRGITDDLAILRRESVADETRRADPIVHEYVEVSDDIVSARLGDLDDLEVFVEQVVAFITETSGSH</sequence>